<dbReference type="Proteomes" id="UP000295832">
    <property type="component" value="Unassembled WGS sequence"/>
</dbReference>
<dbReference type="InterPro" id="IPR028978">
    <property type="entry name" value="Chorismate_lyase_/UTRA_dom_sf"/>
</dbReference>
<name>A0A4R8HFW6_9FIRM</name>
<accession>A0A4R8HFW6</accession>
<keyword evidence="2" id="KW-1185">Reference proteome</keyword>
<protein>
    <submittedName>
        <fullName evidence="1">Uncharacterized protein</fullName>
    </submittedName>
</protein>
<comment type="caution">
    <text evidence="1">The sequence shown here is derived from an EMBL/GenBank/DDBJ whole genome shotgun (WGS) entry which is preliminary data.</text>
</comment>
<reference evidence="1 2" key="1">
    <citation type="submission" date="2019-03" db="EMBL/GenBank/DDBJ databases">
        <title>Subsurface microbial communities from deep shales in Ohio and West Virginia, USA.</title>
        <authorList>
            <person name="Wrighton K."/>
        </authorList>
    </citation>
    <scope>NUCLEOTIDE SEQUENCE [LARGE SCALE GENOMIC DNA]</scope>
    <source>
        <strain evidence="1 2">MSL 6dP</strain>
    </source>
</reference>
<dbReference type="RefSeq" id="WP_134114705.1">
    <property type="nucleotide sequence ID" value="NZ_SOEG01000002.1"/>
</dbReference>
<dbReference type="EMBL" id="SOEG01000002">
    <property type="protein sequence ID" value="TDX59046.1"/>
    <property type="molecule type" value="Genomic_DNA"/>
</dbReference>
<evidence type="ECO:0000313" key="2">
    <source>
        <dbReference type="Proteomes" id="UP000295832"/>
    </source>
</evidence>
<evidence type="ECO:0000313" key="1">
    <source>
        <dbReference type="EMBL" id="TDX59046.1"/>
    </source>
</evidence>
<organism evidence="1 2">
    <name type="scientific">Orenia marismortui</name>
    <dbReference type="NCBI Taxonomy" id="46469"/>
    <lineage>
        <taxon>Bacteria</taxon>
        <taxon>Bacillati</taxon>
        <taxon>Bacillota</taxon>
        <taxon>Clostridia</taxon>
        <taxon>Halanaerobiales</taxon>
        <taxon>Halobacteroidaceae</taxon>
        <taxon>Orenia</taxon>
    </lineage>
</organism>
<dbReference type="SUPFAM" id="SSF64288">
    <property type="entry name" value="Chorismate lyase-like"/>
    <property type="match status" value="1"/>
</dbReference>
<sequence>MSSLVEEYGLYDLTKKERVIYLAKKDPFLKVERISQLAETTSHYVRTVLSEANLSLTKLRKQYVKKLEDKKDKNKLLLDLLNVNQLGNLDLLVHDNTVLNKRNKYNDIIGEKSNFLERTILFQDQNVPIMVNTTIVSENVGLNDFEELENRADTYFSENRIRAEVSDSNLAKLLNVSSGSPVLTLEKEIFVSEELIGLDLVYFIPGEIELLLKVNNDQITVINCENNL</sequence>
<dbReference type="AlphaFoldDB" id="A0A4R8HFW6"/>
<proteinExistence type="predicted"/>
<gene>
    <name evidence="1" type="ORF">C7959_102186</name>
</gene>
<dbReference type="STRING" id="926561.GCA_000379025_01905"/>